<dbReference type="InterPro" id="IPR004827">
    <property type="entry name" value="bZIP"/>
</dbReference>
<evidence type="ECO:0000256" key="1">
    <source>
        <dbReference type="SAM" id="Coils"/>
    </source>
</evidence>
<dbReference type="AlphaFoldDB" id="A0AAV7YML7"/>
<dbReference type="SMART" id="SM00338">
    <property type="entry name" value="BRLZ"/>
    <property type="match status" value="1"/>
</dbReference>
<dbReference type="GO" id="GO:0006357">
    <property type="term" value="P:regulation of transcription by RNA polymerase II"/>
    <property type="evidence" value="ECO:0007669"/>
    <property type="project" value="InterPro"/>
</dbReference>
<feature type="compositionally biased region" description="Acidic residues" evidence="2">
    <location>
        <begin position="108"/>
        <end position="117"/>
    </location>
</feature>
<sequence length="548" mass="64147">MHDYDDVPNILSVFGDSVCEFPDFVIESNLPAISNEDVATLLGSSTSDQSATNDELSILKSPHTVSNILQISFDEQQNLQQNFEYSNEESEKVKSDVLSKRVEKEQEQEQEQQEQEQEVIPKKNQKALSRNSLNKLNDLNISDNMNNTNNKKTGLNEKRNATQQNSRKRRKKIKVISVKKKIICNNKETTITQRFPLNGSKDPQEMTKEIEQKMKLKKQRNRINARKCRQRKKQYIENLESKTKFLQLENSKLSGQVLKLNQKTVNLQLEIENLKLALKRSNEKIILQNQTKLNKENDNEKEPKNGKAKRKKIVEFITNLTTIPSFNSDLVIKNETQKEDQEVHYQQYQYQHQSQQQQQQQQQQQHTHMMGEQLFNSTNLNKKYKATFFVILLTFGLFFTNPNFIEALAEICVGSWKKTFSPRFQSEAFFSLFLNLFSKKAAYELEEEQAQLKHQLSFQIRDQLKVNQDHKHNHRYLADDEKTKFNNHLLSFNLNTNTKTNKNTKTKTKTNMNMNMNIDSFYCDDQSIKSKISESIFSLSMKNKHFSS</sequence>
<protein>
    <submittedName>
        <fullName evidence="4">Transcription factor ap-1</fullName>
    </submittedName>
</protein>
<evidence type="ECO:0000313" key="5">
    <source>
        <dbReference type="Proteomes" id="UP001146793"/>
    </source>
</evidence>
<evidence type="ECO:0000259" key="3">
    <source>
        <dbReference type="PROSITE" id="PS50217"/>
    </source>
</evidence>
<dbReference type="Proteomes" id="UP001146793">
    <property type="component" value="Unassembled WGS sequence"/>
</dbReference>
<name>A0AAV7YML7_9EUKA</name>
<feature type="compositionally biased region" description="Basic and acidic residues" evidence="2">
    <location>
        <begin position="89"/>
        <end position="107"/>
    </location>
</feature>
<reference evidence="4" key="1">
    <citation type="submission" date="2022-08" db="EMBL/GenBank/DDBJ databases">
        <title>Novel sulphate-reducing endosymbionts in the free-living metamonad Anaeramoeba.</title>
        <authorList>
            <person name="Jerlstrom-Hultqvist J."/>
            <person name="Cepicka I."/>
            <person name="Gallot-Lavallee L."/>
            <person name="Salas-Leiva D."/>
            <person name="Curtis B.A."/>
            <person name="Zahonova K."/>
            <person name="Pipaliya S."/>
            <person name="Dacks J."/>
            <person name="Roger A.J."/>
        </authorList>
    </citation>
    <scope>NUCLEOTIDE SEQUENCE</scope>
    <source>
        <strain evidence="4">Busselton2</strain>
    </source>
</reference>
<organism evidence="4 5">
    <name type="scientific">Anaeramoeba flamelloides</name>
    <dbReference type="NCBI Taxonomy" id="1746091"/>
    <lineage>
        <taxon>Eukaryota</taxon>
        <taxon>Metamonada</taxon>
        <taxon>Anaeramoebidae</taxon>
        <taxon>Anaeramoeba</taxon>
    </lineage>
</organism>
<feature type="compositionally biased region" description="Polar residues" evidence="2">
    <location>
        <begin position="126"/>
        <end position="153"/>
    </location>
</feature>
<comment type="caution">
    <text evidence="4">The sequence shown here is derived from an EMBL/GenBank/DDBJ whole genome shotgun (WGS) entry which is preliminary data.</text>
</comment>
<dbReference type="PRINTS" id="PR00042">
    <property type="entry name" value="LEUZIPPRFOS"/>
</dbReference>
<dbReference type="Pfam" id="PF00170">
    <property type="entry name" value="bZIP_1"/>
    <property type="match status" value="1"/>
</dbReference>
<dbReference type="Gene3D" id="1.20.5.170">
    <property type="match status" value="1"/>
</dbReference>
<feature type="compositionally biased region" description="Low complexity" evidence="2">
    <location>
        <begin position="344"/>
        <end position="366"/>
    </location>
</feature>
<feature type="region of interest" description="Disordered" evidence="2">
    <location>
        <begin position="85"/>
        <end position="171"/>
    </location>
</feature>
<dbReference type="GO" id="GO:0003700">
    <property type="term" value="F:DNA-binding transcription factor activity"/>
    <property type="evidence" value="ECO:0007669"/>
    <property type="project" value="InterPro"/>
</dbReference>
<keyword evidence="1" id="KW-0175">Coiled coil</keyword>
<dbReference type="InterPro" id="IPR046347">
    <property type="entry name" value="bZIP_sf"/>
</dbReference>
<dbReference type="InterPro" id="IPR000837">
    <property type="entry name" value="AP-1"/>
</dbReference>
<dbReference type="PROSITE" id="PS50217">
    <property type="entry name" value="BZIP"/>
    <property type="match status" value="1"/>
</dbReference>
<dbReference type="GO" id="GO:0003677">
    <property type="term" value="F:DNA binding"/>
    <property type="evidence" value="ECO:0007669"/>
    <property type="project" value="InterPro"/>
</dbReference>
<feature type="region of interest" description="Disordered" evidence="2">
    <location>
        <begin position="343"/>
        <end position="368"/>
    </location>
</feature>
<dbReference type="EMBL" id="JANTQA010000048">
    <property type="protein sequence ID" value="KAJ3431008.1"/>
    <property type="molecule type" value="Genomic_DNA"/>
</dbReference>
<feature type="domain" description="BZIP" evidence="3">
    <location>
        <begin position="211"/>
        <end position="274"/>
    </location>
</feature>
<evidence type="ECO:0000256" key="2">
    <source>
        <dbReference type="SAM" id="MobiDB-lite"/>
    </source>
</evidence>
<dbReference type="SUPFAM" id="SSF57959">
    <property type="entry name" value="Leucine zipper domain"/>
    <property type="match status" value="1"/>
</dbReference>
<evidence type="ECO:0000313" key="4">
    <source>
        <dbReference type="EMBL" id="KAJ3431008.1"/>
    </source>
</evidence>
<feature type="coiled-coil region" evidence="1">
    <location>
        <begin position="236"/>
        <end position="284"/>
    </location>
</feature>
<accession>A0AAV7YML7</accession>
<proteinExistence type="predicted"/>
<gene>
    <name evidence="4" type="ORF">M0812_02684</name>
</gene>